<dbReference type="RefSeq" id="WP_126775700.1">
    <property type="nucleotide sequence ID" value="NZ_PIPM01000001.1"/>
</dbReference>
<proteinExistence type="predicted"/>
<name>A0A432WRU1_9GAMM</name>
<protein>
    <submittedName>
        <fullName evidence="2">Sterol-binding protein</fullName>
    </submittedName>
</protein>
<evidence type="ECO:0000313" key="3">
    <source>
        <dbReference type="Proteomes" id="UP000288405"/>
    </source>
</evidence>
<dbReference type="Gene3D" id="3.30.1050.10">
    <property type="entry name" value="SCP2 sterol-binding domain"/>
    <property type="match status" value="1"/>
</dbReference>
<dbReference type="InterPro" id="IPR036527">
    <property type="entry name" value="SCP2_sterol-bd_dom_sf"/>
</dbReference>
<feature type="domain" description="SCP2" evidence="1">
    <location>
        <begin position="47"/>
        <end position="141"/>
    </location>
</feature>
<evidence type="ECO:0000259" key="1">
    <source>
        <dbReference type="Pfam" id="PF02036"/>
    </source>
</evidence>
<dbReference type="InterPro" id="IPR003033">
    <property type="entry name" value="SCP2_sterol-bd_dom"/>
</dbReference>
<comment type="caution">
    <text evidence="2">The sequence shown here is derived from an EMBL/GenBank/DDBJ whole genome shotgun (WGS) entry which is preliminary data.</text>
</comment>
<evidence type="ECO:0000313" key="2">
    <source>
        <dbReference type="EMBL" id="RUO36387.1"/>
    </source>
</evidence>
<dbReference type="SUPFAM" id="SSF55718">
    <property type="entry name" value="SCP-like"/>
    <property type="match status" value="1"/>
</dbReference>
<reference evidence="2 3" key="1">
    <citation type="journal article" date="2011" name="Front. Microbiol.">
        <title>Genomic signatures of strain selection and enhancement in Bacillus atrophaeus var. globigii, a historical biowarfare simulant.</title>
        <authorList>
            <person name="Gibbons H.S."/>
            <person name="Broomall S.M."/>
            <person name="McNew L.A."/>
            <person name="Daligault H."/>
            <person name="Chapman C."/>
            <person name="Bruce D."/>
            <person name="Karavis M."/>
            <person name="Krepps M."/>
            <person name="McGregor P.A."/>
            <person name="Hong C."/>
            <person name="Park K.H."/>
            <person name="Akmal A."/>
            <person name="Feldman A."/>
            <person name="Lin J.S."/>
            <person name="Chang W.E."/>
            <person name="Higgs B.W."/>
            <person name="Demirev P."/>
            <person name="Lindquist J."/>
            <person name="Liem A."/>
            <person name="Fochler E."/>
            <person name="Read T.D."/>
            <person name="Tapia R."/>
            <person name="Johnson S."/>
            <person name="Bishop-Lilly K.A."/>
            <person name="Detter C."/>
            <person name="Han C."/>
            <person name="Sozhamannan S."/>
            <person name="Rosenzweig C.N."/>
            <person name="Skowronski E.W."/>
        </authorList>
    </citation>
    <scope>NUCLEOTIDE SEQUENCE [LARGE SCALE GENOMIC DNA]</scope>
    <source>
        <strain evidence="2 3">GYP-17</strain>
    </source>
</reference>
<gene>
    <name evidence="2" type="ORF">CWE11_00785</name>
</gene>
<keyword evidence="3" id="KW-1185">Reference proteome</keyword>
<organism evidence="2 3">
    <name type="scientific">Aliidiomarina sanyensis</name>
    <dbReference type="NCBI Taxonomy" id="1249555"/>
    <lineage>
        <taxon>Bacteria</taxon>
        <taxon>Pseudomonadati</taxon>
        <taxon>Pseudomonadota</taxon>
        <taxon>Gammaproteobacteria</taxon>
        <taxon>Alteromonadales</taxon>
        <taxon>Idiomarinaceae</taxon>
        <taxon>Aliidiomarina</taxon>
    </lineage>
</organism>
<dbReference type="Pfam" id="PF02036">
    <property type="entry name" value="SCP2"/>
    <property type="match status" value="1"/>
</dbReference>
<dbReference type="Proteomes" id="UP000288405">
    <property type="component" value="Unassembled WGS sequence"/>
</dbReference>
<dbReference type="EMBL" id="PIPM01000001">
    <property type="protein sequence ID" value="RUO36387.1"/>
    <property type="molecule type" value="Genomic_DNA"/>
</dbReference>
<accession>A0A432WRU1</accession>
<sequence length="170" mass="19391">MFDINWITHKVVPGLPRGLKHAVRYAPRFPLNRSLQSALNYILAPQIEQQELDFMFGRSVAVIVQDLDLHLRIERNESGLVVEANTTPLSVQNADVTLTGDFFAFSLLITQQVDPDTLFFRRRLRMTGDTELGLHVKNLLDTVELHTRLPSLTQSWVKSFGEKVQAYSTQ</sequence>
<dbReference type="AlphaFoldDB" id="A0A432WRU1"/>